<dbReference type="CDD" id="cd13778">
    <property type="entry name" value="Aar2_C"/>
    <property type="match status" value="1"/>
</dbReference>
<comment type="similarity">
    <text evidence="1">Belongs to the AAR2 family.</text>
</comment>
<dbReference type="InterPro" id="IPR038516">
    <property type="entry name" value="AAR2_N_sf"/>
</dbReference>
<dbReference type="Gene3D" id="2.60.34.20">
    <property type="match status" value="1"/>
</dbReference>
<dbReference type="Pfam" id="PF20981">
    <property type="entry name" value="AAR2_1st"/>
    <property type="match status" value="1"/>
</dbReference>
<dbReference type="InterPro" id="IPR033647">
    <property type="entry name" value="Aar2_N"/>
</dbReference>
<evidence type="ECO:0000256" key="1">
    <source>
        <dbReference type="ARBA" id="ARBA00006281"/>
    </source>
</evidence>
<dbReference type="InterPro" id="IPR033648">
    <property type="entry name" value="AAR2_C"/>
</dbReference>
<dbReference type="InterPro" id="IPR007946">
    <property type="entry name" value="AAR2"/>
</dbReference>
<proteinExistence type="inferred from homology"/>
<sequence length="351" mass="39825">MSGPPLGTLIIEDVETLGENAVLGIDTQFFTVQNFLKGIKLIPAGYHLLHYSCSVDDGVSMRYAWWFLIDAGGVLSVKWADEEAEFRTVDASDSSFGNIYQYMVSYPENTEKWSILSLHIDSEALEEYLPTLTQAITTATPLAEENMVLLDILKSKKLDISVTNQSHDELKYTIIEPHKKRGDAVGEQLTKDLLDRSWYLEELFGHDVELLLAEIQISFVHFVVLCNLCSCTQWMSLLALVLKSKHYLKSSHVFSQTILRVFKLQLETLPKDYVMDALGMQVVDRIQLKAILSEFNEVFEKDEAWVAIIGITQRKFGIGPSLQSTFDESHFEKYDLLAHNEDDEDAPAIVF</sequence>
<evidence type="ECO:0000259" key="2">
    <source>
        <dbReference type="Pfam" id="PF05282"/>
    </source>
</evidence>
<gene>
    <name evidence="4" type="primary">MPUL0B07740</name>
    <name evidence="4" type="ORF">METSCH_B07740</name>
</gene>
<dbReference type="Pfam" id="PF05282">
    <property type="entry name" value="AAR2"/>
    <property type="match status" value="1"/>
</dbReference>
<dbReference type="PANTHER" id="PTHR12689:SF4">
    <property type="entry name" value="PROTEIN AAR2 HOMOLOG"/>
    <property type="match status" value="1"/>
</dbReference>
<organism evidence="4 5">
    <name type="scientific">Metschnikowia aff. pulcherrima</name>
    <dbReference type="NCBI Taxonomy" id="2163413"/>
    <lineage>
        <taxon>Eukaryota</taxon>
        <taxon>Fungi</taxon>
        <taxon>Dikarya</taxon>
        <taxon>Ascomycota</taxon>
        <taxon>Saccharomycotina</taxon>
        <taxon>Pichiomycetes</taxon>
        <taxon>Metschnikowiaceae</taxon>
        <taxon>Metschnikowia</taxon>
    </lineage>
</organism>
<feature type="domain" description="AAR2 C-terminal" evidence="2">
    <location>
        <begin position="172"/>
        <end position="301"/>
    </location>
</feature>
<dbReference type="STRING" id="2163413.A0A4P6XJT6"/>
<accession>A0A4P6XJT6</accession>
<dbReference type="AlphaFoldDB" id="A0A4P6XJT6"/>
<protein>
    <submittedName>
        <fullName evidence="4">A1 cistron-splicing factor AAR2</fullName>
    </submittedName>
</protein>
<dbReference type="Gene3D" id="1.25.40.550">
    <property type="entry name" value="Aar2, C-terminal domain-like"/>
    <property type="match status" value="1"/>
</dbReference>
<evidence type="ECO:0000313" key="4">
    <source>
        <dbReference type="EMBL" id="QBM87567.1"/>
    </source>
</evidence>
<dbReference type="CDD" id="cd13777">
    <property type="entry name" value="Aar2_N"/>
    <property type="match status" value="1"/>
</dbReference>
<dbReference type="PANTHER" id="PTHR12689">
    <property type="entry name" value="A1 CISTRON SPLICING FACTOR AAR2-RELATED"/>
    <property type="match status" value="1"/>
</dbReference>
<name>A0A4P6XJT6_9ASCO</name>
<dbReference type="GO" id="GO:0000244">
    <property type="term" value="P:spliceosomal tri-snRNP complex assembly"/>
    <property type="evidence" value="ECO:0007669"/>
    <property type="project" value="TreeGrafter"/>
</dbReference>
<feature type="domain" description="AAR2 N-terminal" evidence="3">
    <location>
        <begin position="8"/>
        <end position="130"/>
    </location>
</feature>
<evidence type="ECO:0000313" key="5">
    <source>
        <dbReference type="Proteomes" id="UP000292447"/>
    </source>
</evidence>
<keyword evidence="5" id="KW-1185">Reference proteome</keyword>
<dbReference type="Proteomes" id="UP000292447">
    <property type="component" value="Chromosome II"/>
</dbReference>
<reference evidence="5" key="1">
    <citation type="submission" date="2019-03" db="EMBL/GenBank/DDBJ databases">
        <title>Snf2 controls pulcherriminic acid biosynthesis and connects pigmentation and antifungal activity of the yeast Metschnikowia pulcherrima.</title>
        <authorList>
            <person name="Gore-Lloyd D."/>
            <person name="Sumann I."/>
            <person name="Brachmann A.O."/>
            <person name="Schneeberger K."/>
            <person name="Ortiz-Merino R.A."/>
            <person name="Moreno-Beltran M."/>
            <person name="Schlaefli M."/>
            <person name="Kirner P."/>
            <person name="Santos Kron A."/>
            <person name="Wolfe K.H."/>
            <person name="Piel J."/>
            <person name="Ahrens C.H."/>
            <person name="Henk D."/>
            <person name="Freimoser F.M."/>
        </authorList>
    </citation>
    <scope>NUCLEOTIDE SEQUENCE [LARGE SCALE GENOMIC DNA]</scope>
    <source>
        <strain evidence="5">APC 1.2</strain>
    </source>
</reference>
<dbReference type="InterPro" id="IPR038514">
    <property type="entry name" value="AAR2_C_sf"/>
</dbReference>
<dbReference type="EMBL" id="CP034457">
    <property type="protein sequence ID" value="QBM87567.1"/>
    <property type="molecule type" value="Genomic_DNA"/>
</dbReference>
<evidence type="ECO:0000259" key="3">
    <source>
        <dbReference type="Pfam" id="PF20981"/>
    </source>
</evidence>